<evidence type="ECO:0000256" key="3">
    <source>
        <dbReference type="SAM" id="MobiDB-lite"/>
    </source>
</evidence>
<protein>
    <recommendedName>
        <fullName evidence="4">BAG domain-containing protein</fullName>
    </recommendedName>
</protein>
<sequence length="370" mass="42162">MPGIPQPDKKPSKVVNVPVQFVGSEPIPVQFVGSEPDKTGSAIKIQKVLRGFLVRKIMRKIAAIRVELEQIENKAHGSDMVELMRREQKERLRVAETIMNLLLRLDSVRVLHFPGLRECRKSLINKAIALQEAVDQLGLVGPTHQVEDLKMETSRVIEGECVGEDRVGKSLGGEVEENCLVKEEGIQGEGGCEEYEESKKLEALRDEEMMEVEKDEESVGLWLDEEVGENCLVEEKEGECEDHGEDKKMRALSLRNENEEVMEVEENGEESVGTSLVEENCLVKEEGKGGRREELLVKMVEDNEKMMVMMEQLFKRNEMQTRLLNSLSQRVEQLERAFACEKLRKKRKNDRKIADAKRNKESAPKDRSSF</sequence>
<dbReference type="EMBL" id="JAYKXN010000004">
    <property type="protein sequence ID" value="KAK7295666.1"/>
    <property type="molecule type" value="Genomic_DNA"/>
</dbReference>
<dbReference type="GO" id="GO:0006457">
    <property type="term" value="P:protein folding"/>
    <property type="evidence" value="ECO:0007669"/>
    <property type="project" value="TreeGrafter"/>
</dbReference>
<dbReference type="InterPro" id="IPR036533">
    <property type="entry name" value="BAG_dom_sf"/>
</dbReference>
<dbReference type="GO" id="GO:0051087">
    <property type="term" value="F:protein-folding chaperone binding"/>
    <property type="evidence" value="ECO:0007669"/>
    <property type="project" value="InterPro"/>
</dbReference>
<evidence type="ECO:0000259" key="4">
    <source>
        <dbReference type="PROSITE" id="PS51035"/>
    </source>
</evidence>
<proteinExistence type="predicted"/>
<organism evidence="5 6">
    <name type="scientific">Clitoria ternatea</name>
    <name type="common">Butterfly pea</name>
    <dbReference type="NCBI Taxonomy" id="43366"/>
    <lineage>
        <taxon>Eukaryota</taxon>
        <taxon>Viridiplantae</taxon>
        <taxon>Streptophyta</taxon>
        <taxon>Embryophyta</taxon>
        <taxon>Tracheophyta</taxon>
        <taxon>Spermatophyta</taxon>
        <taxon>Magnoliopsida</taxon>
        <taxon>eudicotyledons</taxon>
        <taxon>Gunneridae</taxon>
        <taxon>Pentapetalae</taxon>
        <taxon>rosids</taxon>
        <taxon>fabids</taxon>
        <taxon>Fabales</taxon>
        <taxon>Fabaceae</taxon>
        <taxon>Papilionoideae</taxon>
        <taxon>50 kb inversion clade</taxon>
        <taxon>NPAAA clade</taxon>
        <taxon>indigoferoid/millettioid clade</taxon>
        <taxon>Phaseoleae</taxon>
        <taxon>Clitoria</taxon>
    </lineage>
</organism>
<feature type="domain" description="BAG" evidence="4">
    <location>
        <begin position="60"/>
        <end position="138"/>
    </location>
</feature>
<dbReference type="AlphaFoldDB" id="A0AAN9JCL4"/>
<dbReference type="SMART" id="SM00264">
    <property type="entry name" value="BAG"/>
    <property type="match status" value="1"/>
</dbReference>
<keyword evidence="6" id="KW-1185">Reference proteome</keyword>
<feature type="coiled-coil region" evidence="2">
    <location>
        <begin position="317"/>
        <end position="344"/>
    </location>
</feature>
<accession>A0AAN9JCL4</accession>
<keyword evidence="1" id="KW-0143">Chaperone</keyword>
<reference evidence="5 6" key="1">
    <citation type="submission" date="2024-01" db="EMBL/GenBank/DDBJ databases">
        <title>The genomes of 5 underutilized Papilionoideae crops provide insights into root nodulation and disease resistance.</title>
        <authorList>
            <person name="Yuan L."/>
        </authorList>
    </citation>
    <scope>NUCLEOTIDE SEQUENCE [LARGE SCALE GENOMIC DNA]</scope>
    <source>
        <strain evidence="5">LY-2023</strain>
        <tissue evidence="5">Leaf</tissue>
    </source>
</reference>
<dbReference type="PANTHER" id="PTHR33322">
    <property type="entry name" value="BAG DOMAIN CONTAINING PROTEIN, EXPRESSED"/>
    <property type="match status" value="1"/>
</dbReference>
<feature type="region of interest" description="Disordered" evidence="3">
    <location>
        <begin position="346"/>
        <end position="370"/>
    </location>
</feature>
<dbReference type="InterPro" id="IPR040400">
    <property type="entry name" value="BAG5/6/7/8"/>
</dbReference>
<dbReference type="Proteomes" id="UP001359559">
    <property type="component" value="Unassembled WGS sequence"/>
</dbReference>
<dbReference type="Pfam" id="PF02179">
    <property type="entry name" value="BAG"/>
    <property type="match status" value="1"/>
</dbReference>
<comment type="caution">
    <text evidence="5">The sequence shown here is derived from an EMBL/GenBank/DDBJ whole genome shotgun (WGS) entry which is preliminary data.</text>
</comment>
<dbReference type="Gene3D" id="1.20.58.120">
    <property type="entry name" value="BAG domain"/>
    <property type="match status" value="1"/>
</dbReference>
<dbReference type="SUPFAM" id="SSF63491">
    <property type="entry name" value="BAG domain"/>
    <property type="match status" value="1"/>
</dbReference>
<dbReference type="PROSITE" id="PS50096">
    <property type="entry name" value="IQ"/>
    <property type="match status" value="1"/>
</dbReference>
<dbReference type="PANTHER" id="PTHR33322:SF4">
    <property type="entry name" value="BAG DOMAIN CONTAINING PROTEIN, EXPRESSED"/>
    <property type="match status" value="1"/>
</dbReference>
<evidence type="ECO:0000313" key="5">
    <source>
        <dbReference type="EMBL" id="KAK7295666.1"/>
    </source>
</evidence>
<evidence type="ECO:0000313" key="6">
    <source>
        <dbReference type="Proteomes" id="UP001359559"/>
    </source>
</evidence>
<name>A0AAN9JCL4_CLITE</name>
<evidence type="ECO:0000256" key="2">
    <source>
        <dbReference type="SAM" id="Coils"/>
    </source>
</evidence>
<dbReference type="InterPro" id="IPR003103">
    <property type="entry name" value="BAG_domain"/>
</dbReference>
<feature type="compositionally biased region" description="Basic and acidic residues" evidence="3">
    <location>
        <begin position="351"/>
        <end position="370"/>
    </location>
</feature>
<evidence type="ECO:0000256" key="1">
    <source>
        <dbReference type="ARBA" id="ARBA00023186"/>
    </source>
</evidence>
<dbReference type="GO" id="GO:0005516">
    <property type="term" value="F:calmodulin binding"/>
    <property type="evidence" value="ECO:0007669"/>
    <property type="project" value="UniProtKB-KW"/>
</dbReference>
<dbReference type="PROSITE" id="PS51035">
    <property type="entry name" value="BAG"/>
    <property type="match status" value="1"/>
</dbReference>
<dbReference type="GO" id="GO:0009506">
    <property type="term" value="C:plasmodesma"/>
    <property type="evidence" value="ECO:0007669"/>
    <property type="project" value="TreeGrafter"/>
</dbReference>
<gene>
    <name evidence="5" type="ORF">RJT34_18577</name>
</gene>
<keyword evidence="2" id="KW-0175">Coiled coil</keyword>